<proteinExistence type="predicted"/>
<dbReference type="AlphaFoldDB" id="W1Y7N9"/>
<accession>W1Y7N9</accession>
<dbReference type="EMBL" id="AZMM01008092">
    <property type="protein sequence ID" value="ETJ37705.1"/>
    <property type="molecule type" value="Genomic_DNA"/>
</dbReference>
<keyword evidence="1" id="KW-0378">Hydrolase</keyword>
<feature type="non-terminal residue" evidence="1">
    <location>
        <position position="33"/>
    </location>
</feature>
<dbReference type="GO" id="GO:0016787">
    <property type="term" value="F:hydrolase activity"/>
    <property type="evidence" value="ECO:0007669"/>
    <property type="project" value="UniProtKB-KW"/>
</dbReference>
<sequence length="33" mass="3626">MKLTILGGGGFRVPLVFKALARDVSPQRVTELR</sequence>
<comment type="caution">
    <text evidence="1">The sequence shown here is derived from an EMBL/GenBank/DDBJ whole genome shotgun (WGS) entry which is preliminary data.</text>
</comment>
<name>W1Y7N9_9ZZZZ</name>
<gene>
    <name evidence="1" type="ORF">Q604_UNBC08092G0001</name>
</gene>
<organism evidence="1">
    <name type="scientific">human gut metagenome</name>
    <dbReference type="NCBI Taxonomy" id="408170"/>
    <lineage>
        <taxon>unclassified sequences</taxon>
        <taxon>metagenomes</taxon>
        <taxon>organismal metagenomes</taxon>
    </lineage>
</organism>
<reference evidence="1" key="1">
    <citation type="submission" date="2013-12" db="EMBL/GenBank/DDBJ databases">
        <title>A Varibaculum cambriense genome reconstructed from a premature infant gut community with otherwise low bacterial novelty that shifts toward anaerobic metabolism during the third week of life.</title>
        <authorList>
            <person name="Brown C.T."/>
            <person name="Sharon I."/>
            <person name="Thomas B.C."/>
            <person name="Castelle C.J."/>
            <person name="Morowitz M.J."/>
            <person name="Banfield J.F."/>
        </authorList>
    </citation>
    <scope>NUCLEOTIDE SEQUENCE</scope>
</reference>
<evidence type="ECO:0000313" key="1">
    <source>
        <dbReference type="EMBL" id="ETJ37705.1"/>
    </source>
</evidence>
<protein>
    <submittedName>
        <fullName evidence="1">Family 4 glycosyl hydrolase</fullName>
    </submittedName>
</protein>